<dbReference type="PANTHER" id="PTHR22674:SF6">
    <property type="entry name" value="NTPASE KAP FAMILY P-LOOP DOMAIN-CONTAINING PROTEIN 1"/>
    <property type="match status" value="1"/>
</dbReference>
<sequence>MRFLPPEPEVTLYKTAFDNDILGREKAGSSLSALLDRIEDPLVIALDGRWGTGKTYFLKRWVGAHREQNKGRALTLYFDAFANDYLSDPLVALVSALADRVPAQDEPKLTRLKSTASKFVKPLAKIALNIATFGAKEALNDLGDAAAEAIHAEAERVVDDFWDRAEGRQQAMQSFRDALSELVDGKGDAEPTPLIIVIDELDRCRPDYALEVLEVIKHFFAVPMVHFVLGVNLSALENSVRARYGNDIDAAAYLQKFISLTFTLPDRAGGRHQDIPAVLAYAKHTAAAMKLPKEYVSEIVERQLPGVMRRNLISIRDIGKILAAVSILPPEALNPRLFPGWRAITASMIIARIIRSDIFKKMVVADLTDEELVTYLDATPEKINRKLPDDEHNQDYDHPTWYMYRSWQVILSDGKAEFEDVREIKNQFSQFGDFIQAKDCPRRIFDDYLNTFETV</sequence>
<proteinExistence type="predicted"/>
<accession>A0A7Z0I2P8</accession>
<evidence type="ECO:0000313" key="3">
    <source>
        <dbReference type="Proteomes" id="UP000529417"/>
    </source>
</evidence>
<comment type="caution">
    <text evidence="2">The sequence shown here is derived from an EMBL/GenBank/DDBJ whole genome shotgun (WGS) entry which is preliminary data.</text>
</comment>
<dbReference type="RefSeq" id="WP_179907656.1">
    <property type="nucleotide sequence ID" value="NZ_JACBXS010000091.1"/>
</dbReference>
<reference evidence="2 3" key="1">
    <citation type="journal article" date="2000" name="Arch. Microbiol.">
        <title>Rhodobaca bogoriensis gen. nov. and sp. nov., an alkaliphilic purple nonsulfur bacterium from African Rift Valley soda lakes.</title>
        <authorList>
            <person name="Milford A.D."/>
            <person name="Achenbach L.A."/>
            <person name="Jung D.O."/>
            <person name="Madigan M.T."/>
        </authorList>
    </citation>
    <scope>NUCLEOTIDE SEQUENCE [LARGE SCALE GENOMIC DNA]</scope>
    <source>
        <strain evidence="2 3">2376</strain>
    </source>
</reference>
<dbReference type="AlphaFoldDB" id="A0A7Z0I2P8"/>
<dbReference type="InterPro" id="IPR027417">
    <property type="entry name" value="P-loop_NTPase"/>
</dbReference>
<name>A0A7Z0I2P8_9RHOB</name>
<dbReference type="PANTHER" id="PTHR22674">
    <property type="entry name" value="NTPASE, KAP FAMILY P-LOOP DOMAIN-CONTAINING 1"/>
    <property type="match status" value="1"/>
</dbReference>
<feature type="domain" description="KAP NTPase" evidence="1">
    <location>
        <begin position="29"/>
        <end position="328"/>
    </location>
</feature>
<dbReference type="EMBL" id="JACBXS010000091">
    <property type="protein sequence ID" value="NYS26865.1"/>
    <property type="molecule type" value="Genomic_DNA"/>
</dbReference>
<gene>
    <name evidence="2" type="ORF">HUK65_18065</name>
</gene>
<dbReference type="SUPFAM" id="SSF52540">
    <property type="entry name" value="P-loop containing nucleoside triphosphate hydrolases"/>
    <property type="match status" value="1"/>
</dbReference>
<evidence type="ECO:0000313" key="2">
    <source>
        <dbReference type="EMBL" id="NYS26865.1"/>
    </source>
</evidence>
<organism evidence="2 3">
    <name type="scientific">Rhabdonatronobacter sediminivivens</name>
    <dbReference type="NCBI Taxonomy" id="2743469"/>
    <lineage>
        <taxon>Bacteria</taxon>
        <taxon>Pseudomonadati</taxon>
        <taxon>Pseudomonadota</taxon>
        <taxon>Alphaproteobacteria</taxon>
        <taxon>Rhodobacterales</taxon>
        <taxon>Paracoccaceae</taxon>
        <taxon>Rhabdonatronobacter</taxon>
    </lineage>
</organism>
<dbReference type="Proteomes" id="UP000529417">
    <property type="component" value="Unassembled WGS sequence"/>
</dbReference>
<dbReference type="Gene3D" id="3.40.50.300">
    <property type="entry name" value="P-loop containing nucleotide triphosphate hydrolases"/>
    <property type="match status" value="1"/>
</dbReference>
<dbReference type="InterPro" id="IPR052754">
    <property type="entry name" value="NTPase_KAP_P-loop"/>
</dbReference>
<protein>
    <recommendedName>
        <fullName evidence="1">KAP NTPase domain-containing protein</fullName>
    </recommendedName>
</protein>
<dbReference type="Pfam" id="PF07693">
    <property type="entry name" value="KAP_NTPase"/>
    <property type="match status" value="1"/>
</dbReference>
<evidence type="ECO:0000259" key="1">
    <source>
        <dbReference type="Pfam" id="PF07693"/>
    </source>
</evidence>
<keyword evidence="3" id="KW-1185">Reference proteome</keyword>
<dbReference type="InterPro" id="IPR011646">
    <property type="entry name" value="KAP_P-loop"/>
</dbReference>